<organism evidence="14 15">
    <name type="scientific">Cellulomonas phragmiteti</name>
    <dbReference type="NCBI Taxonomy" id="478780"/>
    <lineage>
        <taxon>Bacteria</taxon>
        <taxon>Bacillati</taxon>
        <taxon>Actinomycetota</taxon>
        <taxon>Actinomycetes</taxon>
        <taxon>Micrococcales</taxon>
        <taxon>Cellulomonadaceae</taxon>
        <taxon>Cellulomonas</taxon>
    </lineage>
</organism>
<dbReference type="InterPro" id="IPR003660">
    <property type="entry name" value="HAMP_dom"/>
</dbReference>
<dbReference type="EMBL" id="BONP01000013">
    <property type="protein sequence ID" value="GIG40618.1"/>
    <property type="molecule type" value="Genomic_DNA"/>
</dbReference>
<dbReference type="Gene3D" id="6.10.340.10">
    <property type="match status" value="1"/>
</dbReference>
<dbReference type="PANTHER" id="PTHR45436">
    <property type="entry name" value="SENSOR HISTIDINE KINASE YKOH"/>
    <property type="match status" value="1"/>
</dbReference>
<dbReference type="Pfam" id="PF00672">
    <property type="entry name" value="HAMP"/>
    <property type="match status" value="1"/>
</dbReference>
<dbReference type="CDD" id="cd06225">
    <property type="entry name" value="HAMP"/>
    <property type="match status" value="1"/>
</dbReference>
<dbReference type="InterPro" id="IPR036890">
    <property type="entry name" value="HATPase_C_sf"/>
</dbReference>
<evidence type="ECO:0000313" key="15">
    <source>
        <dbReference type="Proteomes" id="UP000614741"/>
    </source>
</evidence>
<evidence type="ECO:0000256" key="1">
    <source>
        <dbReference type="ARBA" id="ARBA00000085"/>
    </source>
</evidence>
<dbReference type="EC" id="2.7.13.3" evidence="3"/>
<dbReference type="CDD" id="cd00075">
    <property type="entry name" value="HATPase"/>
    <property type="match status" value="1"/>
</dbReference>
<evidence type="ECO:0000256" key="7">
    <source>
        <dbReference type="ARBA" id="ARBA00022777"/>
    </source>
</evidence>
<dbReference type="PANTHER" id="PTHR45436:SF5">
    <property type="entry name" value="SENSOR HISTIDINE KINASE TRCS"/>
    <property type="match status" value="1"/>
</dbReference>
<keyword evidence="4" id="KW-0597">Phosphoprotein</keyword>
<evidence type="ECO:0000256" key="11">
    <source>
        <dbReference type="SAM" id="Phobius"/>
    </source>
</evidence>
<dbReference type="SUPFAM" id="SSF55874">
    <property type="entry name" value="ATPase domain of HSP90 chaperone/DNA topoisomerase II/histidine kinase"/>
    <property type="match status" value="1"/>
</dbReference>
<dbReference type="Gene3D" id="3.30.565.10">
    <property type="entry name" value="Histidine kinase-like ATPase, C-terminal domain"/>
    <property type="match status" value="1"/>
</dbReference>
<dbReference type="Gene3D" id="1.10.287.130">
    <property type="match status" value="1"/>
</dbReference>
<feature type="domain" description="HAMP" evidence="13">
    <location>
        <begin position="96"/>
        <end position="149"/>
    </location>
</feature>
<keyword evidence="15" id="KW-1185">Reference proteome</keyword>
<evidence type="ECO:0000256" key="4">
    <source>
        <dbReference type="ARBA" id="ARBA00022553"/>
    </source>
</evidence>
<comment type="subcellular location">
    <subcellularLocation>
        <location evidence="2">Cell membrane</location>
    </subcellularLocation>
</comment>
<evidence type="ECO:0000256" key="6">
    <source>
        <dbReference type="ARBA" id="ARBA00022692"/>
    </source>
</evidence>
<keyword evidence="7 14" id="KW-0418">Kinase</keyword>
<keyword evidence="6 11" id="KW-0812">Transmembrane</keyword>
<dbReference type="InterPro" id="IPR003661">
    <property type="entry name" value="HisK_dim/P_dom"/>
</dbReference>
<dbReference type="PRINTS" id="PR00344">
    <property type="entry name" value="BCTRLSENSOR"/>
</dbReference>
<dbReference type="Pfam" id="PF02518">
    <property type="entry name" value="HATPase_c"/>
    <property type="match status" value="1"/>
</dbReference>
<gene>
    <name evidence="14" type="ORF">Cph01nite_23800</name>
</gene>
<comment type="catalytic activity">
    <reaction evidence="1">
        <text>ATP + protein L-histidine = ADP + protein N-phospho-L-histidine.</text>
        <dbReference type="EC" id="2.7.13.3"/>
    </reaction>
</comment>
<feature type="domain" description="Histidine kinase" evidence="12">
    <location>
        <begin position="157"/>
        <end position="373"/>
    </location>
</feature>
<dbReference type="Proteomes" id="UP000614741">
    <property type="component" value="Unassembled WGS sequence"/>
</dbReference>
<dbReference type="PROSITE" id="PS50885">
    <property type="entry name" value="HAMP"/>
    <property type="match status" value="1"/>
</dbReference>
<dbReference type="SMART" id="SM00387">
    <property type="entry name" value="HATPase_c"/>
    <property type="match status" value="1"/>
</dbReference>
<dbReference type="SUPFAM" id="SSF158472">
    <property type="entry name" value="HAMP domain-like"/>
    <property type="match status" value="1"/>
</dbReference>
<evidence type="ECO:0000256" key="9">
    <source>
        <dbReference type="ARBA" id="ARBA00023012"/>
    </source>
</evidence>
<evidence type="ECO:0000256" key="5">
    <source>
        <dbReference type="ARBA" id="ARBA00022679"/>
    </source>
</evidence>
<dbReference type="PROSITE" id="PS50109">
    <property type="entry name" value="HIS_KIN"/>
    <property type="match status" value="1"/>
</dbReference>
<reference evidence="14 15" key="1">
    <citation type="submission" date="2021-01" db="EMBL/GenBank/DDBJ databases">
        <title>Whole genome shotgun sequence of Cellulomonas phragmiteti NBRC 110785.</title>
        <authorList>
            <person name="Komaki H."/>
            <person name="Tamura T."/>
        </authorList>
    </citation>
    <scope>NUCLEOTIDE SEQUENCE [LARGE SCALE GENOMIC DNA]</scope>
    <source>
        <strain evidence="14 15">NBRC 110785</strain>
    </source>
</reference>
<dbReference type="SMART" id="SM00388">
    <property type="entry name" value="HisKA"/>
    <property type="match status" value="1"/>
</dbReference>
<protein>
    <recommendedName>
        <fullName evidence="3">histidine kinase</fullName>
        <ecNumber evidence="3">2.7.13.3</ecNumber>
    </recommendedName>
</protein>
<dbReference type="SMART" id="SM00304">
    <property type="entry name" value="HAMP"/>
    <property type="match status" value="1"/>
</dbReference>
<dbReference type="InterPro" id="IPR005467">
    <property type="entry name" value="His_kinase_dom"/>
</dbReference>
<evidence type="ECO:0000256" key="2">
    <source>
        <dbReference type="ARBA" id="ARBA00004236"/>
    </source>
</evidence>
<name>A0ABQ4DMQ4_9CELL</name>
<evidence type="ECO:0000259" key="12">
    <source>
        <dbReference type="PROSITE" id="PS50109"/>
    </source>
</evidence>
<evidence type="ECO:0000256" key="10">
    <source>
        <dbReference type="ARBA" id="ARBA00023136"/>
    </source>
</evidence>
<evidence type="ECO:0000259" key="13">
    <source>
        <dbReference type="PROSITE" id="PS50885"/>
    </source>
</evidence>
<evidence type="ECO:0000313" key="14">
    <source>
        <dbReference type="EMBL" id="GIG40618.1"/>
    </source>
</evidence>
<dbReference type="GO" id="GO:0016301">
    <property type="term" value="F:kinase activity"/>
    <property type="evidence" value="ECO:0007669"/>
    <property type="project" value="UniProtKB-KW"/>
</dbReference>
<dbReference type="SUPFAM" id="SSF47384">
    <property type="entry name" value="Homodimeric domain of signal transducing histidine kinase"/>
    <property type="match status" value="1"/>
</dbReference>
<dbReference type="InterPro" id="IPR050428">
    <property type="entry name" value="TCS_sensor_his_kinase"/>
</dbReference>
<comment type="caution">
    <text evidence="14">The sequence shown here is derived from an EMBL/GenBank/DDBJ whole genome shotgun (WGS) entry which is preliminary data.</text>
</comment>
<dbReference type="InterPro" id="IPR036097">
    <property type="entry name" value="HisK_dim/P_sf"/>
</dbReference>
<dbReference type="InterPro" id="IPR003594">
    <property type="entry name" value="HATPase_dom"/>
</dbReference>
<keyword evidence="5" id="KW-0808">Transferase</keyword>
<dbReference type="CDD" id="cd00082">
    <property type="entry name" value="HisKA"/>
    <property type="match status" value="1"/>
</dbReference>
<keyword evidence="10 11" id="KW-0472">Membrane</keyword>
<dbReference type="Pfam" id="PF00512">
    <property type="entry name" value="HisKA"/>
    <property type="match status" value="1"/>
</dbReference>
<sequence length="373" mass="38824">MTPPVPTGPARWGLAGRLLAGIGLVMVAGAITAWAVATQVGPAVFHEHMVRAGLDDHDEAVLHAEEAFRSAGTMALGFALAAAGLASLAVSLVLTRRIGHSLASLSAAAARLGTGRYDSRVPSPTMGREFDDLAEAFNQMAARLQDGERLRARLLGDVAHEVRTPVATITAYLEAVEDGVQDLDAATVTLLRDQATRLTRLSDDLAAVTRAESGDLALDRRPVAPGDLVTAALAAARERAADRGVRLAADVADGLPDVDVDRLRLAQVLDNLVANALRHTPPEGTVTLRASLATDGHVALSVHDTGEGIAPEHLPHLFERFYRADTARDRARGGSGIGLAICQALVHAHDGTLGVTSPGPGGGSTFTVTLPRA</sequence>
<accession>A0ABQ4DMQ4</accession>
<evidence type="ECO:0000256" key="8">
    <source>
        <dbReference type="ARBA" id="ARBA00022989"/>
    </source>
</evidence>
<evidence type="ECO:0000256" key="3">
    <source>
        <dbReference type="ARBA" id="ARBA00012438"/>
    </source>
</evidence>
<feature type="transmembrane region" description="Helical" evidence="11">
    <location>
        <begin position="18"/>
        <end position="37"/>
    </location>
</feature>
<feature type="transmembrane region" description="Helical" evidence="11">
    <location>
        <begin position="74"/>
        <end position="94"/>
    </location>
</feature>
<keyword evidence="8 11" id="KW-1133">Transmembrane helix</keyword>
<keyword evidence="9" id="KW-0902">Two-component regulatory system</keyword>
<proteinExistence type="predicted"/>
<dbReference type="InterPro" id="IPR004358">
    <property type="entry name" value="Sig_transdc_His_kin-like_C"/>
</dbReference>